<sequence>MDSNGVVGLVGGSNARYIEIWIRCGDRREEEEEDVGESARRSRMRKQKQAEGFDGRGDSVAALELRSGVEDQC</sequence>
<keyword evidence="3" id="KW-1185">Reference proteome</keyword>
<dbReference type="AlphaFoldDB" id="A0AAW0LSZ9"/>
<proteinExistence type="predicted"/>
<comment type="caution">
    <text evidence="2">The sequence shown here is derived from an EMBL/GenBank/DDBJ whole genome shotgun (WGS) entry which is preliminary data.</text>
</comment>
<feature type="compositionally biased region" description="Basic and acidic residues" evidence="1">
    <location>
        <begin position="48"/>
        <end position="57"/>
    </location>
</feature>
<protein>
    <submittedName>
        <fullName evidence="2">Uncharacterized protein</fullName>
    </submittedName>
</protein>
<evidence type="ECO:0000313" key="3">
    <source>
        <dbReference type="Proteomes" id="UP000237347"/>
    </source>
</evidence>
<accession>A0AAW0LSZ9</accession>
<organism evidence="2 3">
    <name type="scientific">Quercus suber</name>
    <name type="common">Cork oak</name>
    <dbReference type="NCBI Taxonomy" id="58331"/>
    <lineage>
        <taxon>Eukaryota</taxon>
        <taxon>Viridiplantae</taxon>
        <taxon>Streptophyta</taxon>
        <taxon>Embryophyta</taxon>
        <taxon>Tracheophyta</taxon>
        <taxon>Spermatophyta</taxon>
        <taxon>Magnoliopsida</taxon>
        <taxon>eudicotyledons</taxon>
        <taxon>Gunneridae</taxon>
        <taxon>Pentapetalae</taxon>
        <taxon>rosids</taxon>
        <taxon>fabids</taxon>
        <taxon>Fagales</taxon>
        <taxon>Fagaceae</taxon>
        <taxon>Quercus</taxon>
    </lineage>
</organism>
<gene>
    <name evidence="2" type="ORF">CFP56_035552</name>
</gene>
<dbReference type="EMBL" id="PKMF04000064">
    <property type="protein sequence ID" value="KAK7853536.1"/>
    <property type="molecule type" value="Genomic_DNA"/>
</dbReference>
<reference evidence="2 3" key="1">
    <citation type="journal article" date="2018" name="Sci. Data">
        <title>The draft genome sequence of cork oak.</title>
        <authorList>
            <person name="Ramos A.M."/>
            <person name="Usie A."/>
            <person name="Barbosa P."/>
            <person name="Barros P.M."/>
            <person name="Capote T."/>
            <person name="Chaves I."/>
            <person name="Simoes F."/>
            <person name="Abreu I."/>
            <person name="Carrasquinho I."/>
            <person name="Faro C."/>
            <person name="Guimaraes J.B."/>
            <person name="Mendonca D."/>
            <person name="Nobrega F."/>
            <person name="Rodrigues L."/>
            <person name="Saibo N.J.M."/>
            <person name="Varela M.C."/>
            <person name="Egas C."/>
            <person name="Matos J."/>
            <person name="Miguel C.M."/>
            <person name="Oliveira M.M."/>
            <person name="Ricardo C.P."/>
            <person name="Goncalves S."/>
        </authorList>
    </citation>
    <scope>NUCLEOTIDE SEQUENCE [LARGE SCALE GENOMIC DNA]</scope>
    <source>
        <strain evidence="3">cv. HL8</strain>
    </source>
</reference>
<dbReference type="Proteomes" id="UP000237347">
    <property type="component" value="Unassembled WGS sequence"/>
</dbReference>
<name>A0AAW0LSZ9_QUESU</name>
<feature type="region of interest" description="Disordered" evidence="1">
    <location>
        <begin position="28"/>
        <end position="73"/>
    </location>
</feature>
<evidence type="ECO:0000256" key="1">
    <source>
        <dbReference type="SAM" id="MobiDB-lite"/>
    </source>
</evidence>
<evidence type="ECO:0000313" key="2">
    <source>
        <dbReference type="EMBL" id="KAK7853536.1"/>
    </source>
</evidence>